<dbReference type="RefSeq" id="XP_051608196.1">
    <property type="nucleotide sequence ID" value="XM_051752580.1"/>
</dbReference>
<keyword evidence="1" id="KW-1133">Transmembrane helix</keyword>
<evidence type="ECO:0000256" key="1">
    <source>
        <dbReference type="SAM" id="Phobius"/>
    </source>
</evidence>
<dbReference type="GeneID" id="76151246"/>
<evidence type="ECO:0000259" key="2">
    <source>
        <dbReference type="Pfam" id="PF23664"/>
    </source>
</evidence>
<accession>A0AAD5BDP3</accession>
<dbReference type="Proteomes" id="UP001204833">
    <property type="component" value="Unassembled WGS sequence"/>
</dbReference>
<dbReference type="Pfam" id="PF24519">
    <property type="entry name" value="Ig-like_Pom152_1"/>
    <property type="match status" value="1"/>
</dbReference>
<protein>
    <submittedName>
        <fullName evidence="7">POM152</fullName>
    </submittedName>
</protein>
<dbReference type="InterPro" id="IPR056540">
    <property type="entry name" value="TMD_POM152"/>
</dbReference>
<comment type="caution">
    <text evidence="7">The sequence shown here is derived from an EMBL/GenBank/DDBJ whole genome shotgun (WGS) entry which is preliminary data.</text>
</comment>
<dbReference type="GO" id="GO:0017056">
    <property type="term" value="F:structural constituent of nuclear pore"/>
    <property type="evidence" value="ECO:0007669"/>
    <property type="project" value="InterPro"/>
</dbReference>
<name>A0AAD5BDP3_9ASCO</name>
<evidence type="ECO:0000313" key="7">
    <source>
        <dbReference type="EMBL" id="KAI5957493.1"/>
    </source>
</evidence>
<dbReference type="InterPro" id="IPR037701">
    <property type="entry name" value="Pom152"/>
</dbReference>
<dbReference type="InterPro" id="IPR056544">
    <property type="entry name" value="Ig_POM152"/>
</dbReference>
<keyword evidence="8" id="KW-1185">Reference proteome</keyword>
<dbReference type="AlphaFoldDB" id="A0AAD5BDP3"/>
<organism evidence="7 8">
    <name type="scientific">Candida theae</name>
    <dbReference type="NCBI Taxonomy" id="1198502"/>
    <lineage>
        <taxon>Eukaryota</taxon>
        <taxon>Fungi</taxon>
        <taxon>Dikarya</taxon>
        <taxon>Ascomycota</taxon>
        <taxon>Saccharomycotina</taxon>
        <taxon>Pichiomycetes</taxon>
        <taxon>Debaryomycetaceae</taxon>
        <taxon>Candida/Lodderomyces clade</taxon>
        <taxon>Candida</taxon>
    </lineage>
</organism>
<evidence type="ECO:0000313" key="8">
    <source>
        <dbReference type="Proteomes" id="UP001204833"/>
    </source>
</evidence>
<reference evidence="7 8" key="1">
    <citation type="journal article" date="2022" name="DNA Res.">
        <title>Genome analysis of five recently described species of the CUG-Ser clade uncovers Candida theae as a new hybrid lineage with pathogenic potential in the Candida parapsilosis species complex.</title>
        <authorList>
            <person name="Mixao V."/>
            <person name="Del Olmo V."/>
            <person name="Hegedusova E."/>
            <person name="Saus E."/>
            <person name="Pryszcz L."/>
            <person name="Cillingova A."/>
            <person name="Nosek J."/>
            <person name="Gabaldon T."/>
        </authorList>
    </citation>
    <scope>NUCLEOTIDE SEQUENCE [LARGE SCALE GENOMIC DNA]</scope>
    <source>
        <strain evidence="7 8">CBS 12239</strain>
    </source>
</reference>
<dbReference type="GO" id="GO:0006606">
    <property type="term" value="P:protein import into nucleus"/>
    <property type="evidence" value="ECO:0007669"/>
    <property type="project" value="TreeGrafter"/>
</dbReference>
<feature type="domain" description="Nucleoporin POM152 N-terminal transmembrane" evidence="3">
    <location>
        <begin position="28"/>
        <end position="121"/>
    </location>
</feature>
<feature type="transmembrane region" description="Helical" evidence="1">
    <location>
        <begin position="71"/>
        <end position="91"/>
    </location>
</feature>
<feature type="transmembrane region" description="Helical" evidence="1">
    <location>
        <begin position="103"/>
        <end position="126"/>
    </location>
</feature>
<sequence length="1257" mass="142256">MRPTDVKYRERRQSRRDVKPLIPSSILDSASQRLFVLSLFMLIQSWKIYDLVLVKSEIASSNEQLTTLTNFTFVLKYVFIDGVFLWLLPILRIPHLTFSPPKTLLSIFILNGITIFLVSNMALPLLSNIFLPIWRVILQKNELNIVGESINVANVIDMDSHFKGQLTIHYLPDSSAKMNPFHIDQTCLGSSNGNTVQMPIEFNTTSGIGFLQIQQNTANNDLVLHNYTGSSLKKLFKKDYSHLRNKIQSKPSDTLFYLEYPITEPGSYKIKSVLDKKGNSIRTYKSEFAISDCPSGKFFYPPNFDFQNNHKCLSSIEQETFPVPWLEVYGPSPAYVKLAIRANGNEFKVLNLTIPGDGDYRKSHSRTDFTYLKPTKLVRNSLEEAILQNIDEFKGLKETTVEFQLISVQDSFGNLHRYQPLSKDKDVWYKLVLRKSPSIRLVDPAKDSPLLLGGEKTLMVASANEFGDKDFPLEIVVSHNGSNLTSTFTSKIQLRNGITVTDPGLYKLVSARDAFCPCGISDVPPIKLELAEIPELNINAQPESDRCLGVVGYRFDFNFTGRAPFKVQYQIFSNNSGILKPVPSPAGQRIREFNSPSNQHSFKFKPPGEGSYSIVFSNIKDANYQEKGIALDEAKYTYSTYFRSASEVSLKLAGRELHTCYGVTAKVPVVFKGNGPFSFDYEYVDINTKKRFRSIEHVSEVSNYEIETPQSLLGKTYLLILSKAKDKFGCDAIINDNSQQVKIVSRPDVPELELSNTKSSIQIVEGHFVDVPLKYKSSIGQQKNDVVVLKHHTLEGKLLSKKRANLRHSSIRIFEEGIYSLEFFMNGNCEGKVVNKEKTVTVKYYDRPSMNVSSADEFLQHKEESLIHLKPVCNGAANEITLQLKGKAPFLIDYAIKLPSGKVETHTMNVEGHSIRIKLPTGANGQYEHTFRKIYDALYTRESKVPFADVPKVVYQVNRLPHASFATGKHFAQVCENKVRGDEIVADIPVKLSGEYPFEVEAILQSQATGENQKLKFRNIQEPHLFLQSTAFLQLGDYTLDLVSVKDGNGCINRNLQTTVKYIISITEPPNIFKSLDKVHYCVGDHVGYNLTGVTPITIFYQYDNVPRKAEVRHQFVRLASKPGILNIEALKDAGQSSCMVNFTSNDEKFQELQLQVHELPSVEVNKGDYIVEDIHQGEHTELIFTFTGEPPFKLTYIRTIEVKRDQKKVRQLLEKETVGNIWDKELVVSASLEGTYEAIEVQDKFCRAVKSINYVE</sequence>
<evidence type="ECO:0000259" key="3">
    <source>
        <dbReference type="Pfam" id="PF24097"/>
    </source>
</evidence>
<keyword evidence="1" id="KW-0472">Membrane</keyword>
<dbReference type="Pfam" id="PF24097">
    <property type="entry name" value="TMD_POM152"/>
    <property type="match status" value="1"/>
</dbReference>
<dbReference type="Pfam" id="PF23664">
    <property type="entry name" value="Ig_Pom152"/>
    <property type="match status" value="2"/>
</dbReference>
<keyword evidence="1" id="KW-0812">Transmembrane</keyword>
<dbReference type="GO" id="GO:0006999">
    <property type="term" value="P:nuclear pore organization"/>
    <property type="evidence" value="ECO:0007669"/>
    <property type="project" value="TreeGrafter"/>
</dbReference>
<evidence type="ECO:0000259" key="4">
    <source>
        <dbReference type="Pfam" id="PF24312"/>
    </source>
</evidence>
<gene>
    <name evidence="7" type="ORF">KGF57_003187</name>
</gene>
<feature type="domain" description="Nucleoporin POM152 ninth Ig-like" evidence="6">
    <location>
        <begin position="1070"/>
        <end position="1142"/>
    </location>
</feature>
<dbReference type="InterPro" id="IPR056542">
    <property type="entry name" value="Ig-like_POM152_1st"/>
</dbReference>
<dbReference type="PANTHER" id="PTHR28206:SF1">
    <property type="entry name" value="NUCLEOPORIN POM152"/>
    <property type="match status" value="1"/>
</dbReference>
<dbReference type="Pfam" id="PF24527">
    <property type="entry name" value="Ig-like_Pom152_9"/>
    <property type="match status" value="1"/>
</dbReference>
<feature type="transmembrane region" description="Helical" evidence="1">
    <location>
        <begin position="21"/>
        <end position="43"/>
    </location>
</feature>
<proteinExistence type="predicted"/>
<dbReference type="GO" id="GO:0070762">
    <property type="term" value="C:nuclear pore transmembrane ring"/>
    <property type="evidence" value="ECO:0007669"/>
    <property type="project" value="TreeGrafter"/>
</dbReference>
<dbReference type="Pfam" id="PF24312">
    <property type="entry name" value="Ig-like_POM152"/>
    <property type="match status" value="1"/>
</dbReference>
<evidence type="ECO:0000259" key="6">
    <source>
        <dbReference type="Pfam" id="PF24527"/>
    </source>
</evidence>
<evidence type="ECO:0000259" key="5">
    <source>
        <dbReference type="Pfam" id="PF24519"/>
    </source>
</evidence>
<dbReference type="InterPro" id="IPR056541">
    <property type="entry name" value="Ig-like_POM152"/>
</dbReference>
<feature type="domain" description="Nucleoporin POM152 immunoglobulin-like" evidence="2">
    <location>
        <begin position="873"/>
        <end position="943"/>
    </location>
</feature>
<feature type="domain" description="Nucleoporin POM152 Ig-like" evidence="4">
    <location>
        <begin position="753"/>
        <end position="838"/>
    </location>
</feature>
<feature type="domain" description="Nucleoporin POM152 immunoglobulin-like" evidence="2">
    <location>
        <begin position="533"/>
        <end position="643"/>
    </location>
</feature>
<dbReference type="InterPro" id="IPR056543">
    <property type="entry name" value="Ig-like_POM152_9th"/>
</dbReference>
<dbReference type="EMBL" id="JAIHNG010000121">
    <property type="protein sequence ID" value="KAI5957493.1"/>
    <property type="molecule type" value="Genomic_DNA"/>
</dbReference>
<dbReference type="PANTHER" id="PTHR28206">
    <property type="entry name" value="NUCLEOPORIN POM152"/>
    <property type="match status" value="1"/>
</dbReference>
<feature type="domain" description="Nucleoporin POM152 first Ig-like" evidence="5">
    <location>
        <begin position="175"/>
        <end position="289"/>
    </location>
</feature>